<gene>
    <name evidence="1" type="ORF">ERL59_10570</name>
</gene>
<dbReference type="OrthoDB" id="2532515at2"/>
<dbReference type="PROSITE" id="PS51257">
    <property type="entry name" value="PROKAR_LIPOPROTEIN"/>
    <property type="match status" value="1"/>
</dbReference>
<dbReference type="RefSeq" id="WP_160646209.1">
    <property type="nucleotide sequence ID" value="NZ_SIJB01000024.1"/>
</dbReference>
<sequence length="428" mass="49448">MRKNRQNILFLTLFSTFILFILFISGCTSQNEALKNEVETSLKQESNFSNVTFSGNTKLHLQLPSNESNPFYSLLQSFSQNGQLSWDGKIVDDSIEISALFESNQSSLNVPIIITNDKLFFSIPSINPENEFFEADKNELLKNTDLNYEQSMYTQFLLELVKITDAKMFKDKSVESKEELEEQKIIEIEVSQQNLMLVVKEFLIAEMKEIIPNDIHTNLEATLNSYLSLENTDSEETQSSVITFVMNANGEITDQDLKLNLMDQALTIHHQMISNLNSDSKIKTPEKTLPLFDFFTYLNELEQLPQFTFEPGIFIPESHYIDQSPEQKIMTLINNNLKAINEKNKDQFFSTFSSEKNAEKGWELIQNKIYRFIQVEDLQFKNKSGNSFNVGILYESLDETNPDQKPLMSGFTFTINKVDSEWKIQKMK</sequence>
<dbReference type="Proteomes" id="UP000448943">
    <property type="component" value="Unassembled WGS sequence"/>
</dbReference>
<protein>
    <recommendedName>
        <fullName evidence="3">Lipoprotein</fullName>
    </recommendedName>
</protein>
<name>A0A6N9Q3Y7_9BACL</name>
<proteinExistence type="predicted"/>
<dbReference type="EMBL" id="SIJB01000024">
    <property type="protein sequence ID" value="NBI29404.1"/>
    <property type="molecule type" value="Genomic_DNA"/>
</dbReference>
<accession>A0A6N9Q3Y7</accession>
<dbReference type="AlphaFoldDB" id="A0A6N9Q3Y7"/>
<keyword evidence="2" id="KW-1185">Reference proteome</keyword>
<comment type="caution">
    <text evidence="1">The sequence shown here is derived from an EMBL/GenBank/DDBJ whole genome shotgun (WGS) entry which is preliminary data.</text>
</comment>
<reference evidence="1 2" key="1">
    <citation type="submission" date="2019-01" db="EMBL/GenBank/DDBJ databases">
        <title>Chengkuizengella sp. nov., isolated from deep-sea sediment of East Pacific Ocean.</title>
        <authorList>
            <person name="Yang J."/>
            <person name="Lai Q."/>
            <person name="Shao Z."/>
        </authorList>
    </citation>
    <scope>NUCLEOTIDE SEQUENCE [LARGE SCALE GENOMIC DNA]</scope>
    <source>
        <strain evidence="1 2">YPA3-1-1</strain>
    </source>
</reference>
<evidence type="ECO:0000313" key="2">
    <source>
        <dbReference type="Proteomes" id="UP000448943"/>
    </source>
</evidence>
<evidence type="ECO:0000313" key="1">
    <source>
        <dbReference type="EMBL" id="NBI29404.1"/>
    </source>
</evidence>
<organism evidence="1 2">
    <name type="scientific">Chengkuizengella marina</name>
    <dbReference type="NCBI Taxonomy" id="2507566"/>
    <lineage>
        <taxon>Bacteria</taxon>
        <taxon>Bacillati</taxon>
        <taxon>Bacillota</taxon>
        <taxon>Bacilli</taxon>
        <taxon>Bacillales</taxon>
        <taxon>Paenibacillaceae</taxon>
        <taxon>Chengkuizengella</taxon>
    </lineage>
</organism>
<evidence type="ECO:0008006" key="3">
    <source>
        <dbReference type="Google" id="ProtNLM"/>
    </source>
</evidence>